<dbReference type="PANTHER" id="PTHR10900">
    <property type="entry name" value="PERIOSTIN-RELATED"/>
    <property type="match status" value="1"/>
</dbReference>
<keyword evidence="6" id="KW-1185">Reference proteome</keyword>
<feature type="domain" description="FAS1" evidence="4">
    <location>
        <begin position="177"/>
        <end position="328"/>
    </location>
</feature>
<keyword evidence="2" id="KW-0472">Membrane</keyword>
<evidence type="ECO:0000256" key="2">
    <source>
        <dbReference type="SAM" id="Phobius"/>
    </source>
</evidence>
<gene>
    <name evidence="5" type="ORF">BDV98DRAFT_599906</name>
</gene>
<dbReference type="GO" id="GO:0005615">
    <property type="term" value="C:extracellular space"/>
    <property type="evidence" value="ECO:0007669"/>
    <property type="project" value="TreeGrafter"/>
</dbReference>
<dbReference type="EMBL" id="ML178814">
    <property type="protein sequence ID" value="TFL07629.1"/>
    <property type="molecule type" value="Genomic_DNA"/>
</dbReference>
<evidence type="ECO:0000313" key="6">
    <source>
        <dbReference type="Proteomes" id="UP000305067"/>
    </source>
</evidence>
<evidence type="ECO:0000313" key="5">
    <source>
        <dbReference type="EMBL" id="TFL07629.1"/>
    </source>
</evidence>
<evidence type="ECO:0000256" key="1">
    <source>
        <dbReference type="SAM" id="MobiDB-lite"/>
    </source>
</evidence>
<reference evidence="5 6" key="1">
    <citation type="journal article" date="2019" name="Nat. Ecol. Evol.">
        <title>Megaphylogeny resolves global patterns of mushroom evolution.</title>
        <authorList>
            <person name="Varga T."/>
            <person name="Krizsan K."/>
            <person name="Foldi C."/>
            <person name="Dima B."/>
            <person name="Sanchez-Garcia M."/>
            <person name="Sanchez-Ramirez S."/>
            <person name="Szollosi G.J."/>
            <person name="Szarkandi J.G."/>
            <person name="Papp V."/>
            <person name="Albert L."/>
            <person name="Andreopoulos W."/>
            <person name="Angelini C."/>
            <person name="Antonin V."/>
            <person name="Barry K.W."/>
            <person name="Bougher N.L."/>
            <person name="Buchanan P."/>
            <person name="Buyck B."/>
            <person name="Bense V."/>
            <person name="Catcheside P."/>
            <person name="Chovatia M."/>
            <person name="Cooper J."/>
            <person name="Damon W."/>
            <person name="Desjardin D."/>
            <person name="Finy P."/>
            <person name="Geml J."/>
            <person name="Haridas S."/>
            <person name="Hughes K."/>
            <person name="Justo A."/>
            <person name="Karasinski D."/>
            <person name="Kautmanova I."/>
            <person name="Kiss B."/>
            <person name="Kocsube S."/>
            <person name="Kotiranta H."/>
            <person name="LaButti K.M."/>
            <person name="Lechner B.E."/>
            <person name="Liimatainen K."/>
            <person name="Lipzen A."/>
            <person name="Lukacs Z."/>
            <person name="Mihaltcheva S."/>
            <person name="Morgado L.N."/>
            <person name="Niskanen T."/>
            <person name="Noordeloos M.E."/>
            <person name="Ohm R.A."/>
            <person name="Ortiz-Santana B."/>
            <person name="Ovrebo C."/>
            <person name="Racz N."/>
            <person name="Riley R."/>
            <person name="Savchenko A."/>
            <person name="Shiryaev A."/>
            <person name="Soop K."/>
            <person name="Spirin V."/>
            <person name="Szebenyi C."/>
            <person name="Tomsovsky M."/>
            <person name="Tulloss R.E."/>
            <person name="Uehling J."/>
            <person name="Grigoriev I.V."/>
            <person name="Vagvolgyi C."/>
            <person name="Papp T."/>
            <person name="Martin F.M."/>
            <person name="Miettinen O."/>
            <person name="Hibbett D.S."/>
            <person name="Nagy L.G."/>
        </authorList>
    </citation>
    <scope>NUCLEOTIDE SEQUENCE [LARGE SCALE GENOMIC DNA]</scope>
    <source>
        <strain evidence="5 6">CBS 309.79</strain>
    </source>
</reference>
<dbReference type="AlphaFoldDB" id="A0A5C3R490"/>
<dbReference type="PROSITE" id="PS50213">
    <property type="entry name" value="FAS1"/>
    <property type="match status" value="2"/>
</dbReference>
<dbReference type="SUPFAM" id="SSF82153">
    <property type="entry name" value="FAS1 domain"/>
    <property type="match status" value="2"/>
</dbReference>
<keyword evidence="2" id="KW-0812">Transmembrane</keyword>
<dbReference type="GO" id="GO:0016236">
    <property type="term" value="P:macroautophagy"/>
    <property type="evidence" value="ECO:0007669"/>
    <property type="project" value="TreeGrafter"/>
</dbReference>
<feature type="signal peptide" evidence="3">
    <location>
        <begin position="1"/>
        <end position="18"/>
    </location>
</feature>
<feature type="region of interest" description="Disordered" evidence="1">
    <location>
        <begin position="358"/>
        <end position="378"/>
    </location>
</feature>
<dbReference type="Pfam" id="PF02469">
    <property type="entry name" value="Fasciclin"/>
    <property type="match status" value="2"/>
</dbReference>
<feature type="domain" description="FAS1" evidence="4">
    <location>
        <begin position="10"/>
        <end position="175"/>
    </location>
</feature>
<evidence type="ECO:0000256" key="3">
    <source>
        <dbReference type="SAM" id="SignalP"/>
    </source>
</evidence>
<dbReference type="Proteomes" id="UP000305067">
    <property type="component" value="Unassembled WGS sequence"/>
</dbReference>
<organism evidence="5 6">
    <name type="scientific">Pterulicium gracile</name>
    <dbReference type="NCBI Taxonomy" id="1884261"/>
    <lineage>
        <taxon>Eukaryota</taxon>
        <taxon>Fungi</taxon>
        <taxon>Dikarya</taxon>
        <taxon>Basidiomycota</taxon>
        <taxon>Agaricomycotina</taxon>
        <taxon>Agaricomycetes</taxon>
        <taxon>Agaricomycetidae</taxon>
        <taxon>Agaricales</taxon>
        <taxon>Pleurotineae</taxon>
        <taxon>Pterulaceae</taxon>
        <taxon>Pterulicium</taxon>
    </lineage>
</organism>
<feature type="transmembrane region" description="Helical" evidence="2">
    <location>
        <begin position="388"/>
        <end position="407"/>
    </location>
</feature>
<dbReference type="InterPro" id="IPR000782">
    <property type="entry name" value="FAS1_domain"/>
</dbReference>
<sequence length="408" mass="41073">MHALQYFSLLAAASAVLAQEDALAGLVTALESLGLNGLAGAAAAVNGTDQGLAILQALTSGGNYTIFAPSNEAFAAVPESVSSNQTLLASILSYHVLPGNYANISSDFPNVTVARTLLNQTSGLVDLEGDRNQVLVWATIDGQGTLLNQGDGTNVTVTNSTTFNTLLINEINGVLLPPPALDAVLADPTLNLTGLAGVVEQLAGENDVQNNPFASGEELKGFTLFAPNTEAFEAAQSVVATLNASQIANVLRNHLLNGTTVYSPQVAIENAPQVITSGGQTMSFTSNTTGTFVTVGAGSDANSTATARIVRSDVLVENGVVHIIDGVLAVAENDEQAADEAAESAASVAEGYSTMATETAPVGQPTNGAANGGGDGNGEDAGGAAATFLPSVALVTVGAAFGFALVLA</sequence>
<dbReference type="Gene3D" id="2.30.180.10">
    <property type="entry name" value="FAS1 domain"/>
    <property type="match status" value="2"/>
</dbReference>
<evidence type="ECO:0000259" key="4">
    <source>
        <dbReference type="PROSITE" id="PS50213"/>
    </source>
</evidence>
<dbReference type="SMART" id="SM00554">
    <property type="entry name" value="FAS1"/>
    <property type="match status" value="2"/>
</dbReference>
<dbReference type="PANTHER" id="PTHR10900:SF122">
    <property type="entry name" value="FAS1 DOMAIN-CONTAINING PROTEIN"/>
    <property type="match status" value="1"/>
</dbReference>
<dbReference type="InterPro" id="IPR036378">
    <property type="entry name" value="FAS1_dom_sf"/>
</dbReference>
<feature type="chain" id="PRO_5022695526" evidence="3">
    <location>
        <begin position="19"/>
        <end position="408"/>
    </location>
</feature>
<name>A0A5C3R490_9AGAR</name>
<accession>A0A5C3R490</accession>
<keyword evidence="2" id="KW-1133">Transmembrane helix</keyword>
<protein>
    <submittedName>
        <fullName evidence="5">FAS1 domain-containing protein</fullName>
    </submittedName>
</protein>
<dbReference type="OrthoDB" id="286301at2759"/>
<proteinExistence type="predicted"/>
<dbReference type="GO" id="GO:0000329">
    <property type="term" value="C:fungal-type vacuole membrane"/>
    <property type="evidence" value="ECO:0007669"/>
    <property type="project" value="TreeGrafter"/>
</dbReference>
<dbReference type="STRING" id="1884261.A0A5C3R490"/>
<dbReference type="InterPro" id="IPR050904">
    <property type="entry name" value="Adhesion/Biosynth-related"/>
</dbReference>
<keyword evidence="3" id="KW-0732">Signal</keyword>